<dbReference type="Proteomes" id="UP000515154">
    <property type="component" value="Unplaced"/>
</dbReference>
<evidence type="ECO:0000256" key="9">
    <source>
        <dbReference type="ARBA" id="ARBA00029877"/>
    </source>
</evidence>
<evidence type="ECO:0000256" key="1">
    <source>
        <dbReference type="ARBA" id="ARBA00000707"/>
    </source>
</evidence>
<proteinExistence type="inferred from homology"/>
<evidence type="ECO:0000256" key="6">
    <source>
        <dbReference type="ARBA" id="ARBA00022786"/>
    </source>
</evidence>
<evidence type="ECO:0000313" key="13">
    <source>
        <dbReference type="Proteomes" id="UP000515154"/>
    </source>
</evidence>
<dbReference type="InterPro" id="IPR000626">
    <property type="entry name" value="Ubiquitin-like_dom"/>
</dbReference>
<dbReference type="GO" id="GO:0004843">
    <property type="term" value="F:cysteine-type deubiquitinase activity"/>
    <property type="evidence" value="ECO:0007669"/>
    <property type="project" value="UniProtKB-EC"/>
</dbReference>
<evidence type="ECO:0000256" key="8">
    <source>
        <dbReference type="ARBA" id="ARBA00022807"/>
    </source>
</evidence>
<comment type="similarity">
    <text evidence="2">Belongs to the peptidase C19 family. USP14/UBP6 subfamily.</text>
</comment>
<keyword evidence="13" id="KW-1185">Reference proteome</keyword>
<gene>
    <name evidence="14" type="primary">LOC115228690</name>
</gene>
<dbReference type="GO" id="GO:0016579">
    <property type="term" value="P:protein deubiquitination"/>
    <property type="evidence" value="ECO:0007669"/>
    <property type="project" value="InterPro"/>
</dbReference>
<keyword evidence="8" id="KW-0788">Thiol protease</keyword>
<evidence type="ECO:0000256" key="11">
    <source>
        <dbReference type="ARBA" id="ARBA00032096"/>
    </source>
</evidence>
<dbReference type="Gene3D" id="3.10.20.90">
    <property type="entry name" value="Phosphatidylinositol 3-kinase Catalytic Subunit, Chain A, domain 1"/>
    <property type="match status" value="1"/>
</dbReference>
<name>A0A6P7TYR9_9MOLL</name>
<organism evidence="13 14">
    <name type="scientific">Octopus sinensis</name>
    <name type="common">East Asian common octopus</name>
    <dbReference type="NCBI Taxonomy" id="2607531"/>
    <lineage>
        <taxon>Eukaryota</taxon>
        <taxon>Metazoa</taxon>
        <taxon>Spiralia</taxon>
        <taxon>Lophotrochozoa</taxon>
        <taxon>Mollusca</taxon>
        <taxon>Cephalopoda</taxon>
        <taxon>Coleoidea</taxon>
        <taxon>Octopodiformes</taxon>
        <taxon>Octopoda</taxon>
        <taxon>Incirrata</taxon>
        <taxon>Octopodidae</taxon>
        <taxon>Octopus</taxon>
    </lineage>
</organism>
<reference evidence="14" key="1">
    <citation type="submission" date="2025-08" db="UniProtKB">
        <authorList>
            <consortium name="RefSeq"/>
        </authorList>
    </citation>
    <scope>IDENTIFICATION</scope>
</reference>
<evidence type="ECO:0000256" key="4">
    <source>
        <dbReference type="ARBA" id="ARBA00014611"/>
    </source>
</evidence>
<evidence type="ECO:0000256" key="7">
    <source>
        <dbReference type="ARBA" id="ARBA00022801"/>
    </source>
</evidence>
<feature type="domain" description="Ubiquitin-like" evidence="12">
    <location>
        <begin position="2"/>
        <end position="69"/>
    </location>
</feature>
<dbReference type="PROSITE" id="PS50053">
    <property type="entry name" value="UBIQUITIN_2"/>
    <property type="match status" value="1"/>
</dbReference>
<keyword evidence="7" id="KW-0378">Hydrolase</keyword>
<dbReference type="CDD" id="cd16104">
    <property type="entry name" value="Ubl_USP14_like"/>
    <property type="match status" value="1"/>
</dbReference>
<comment type="catalytic activity">
    <reaction evidence="1">
        <text>Thiol-dependent hydrolysis of ester, thioester, amide, peptide and isopeptide bonds formed by the C-terminal Gly of ubiquitin (a 76-residue protein attached to proteins as an intracellular targeting signal).</text>
        <dbReference type="EC" id="3.4.19.12"/>
    </reaction>
</comment>
<evidence type="ECO:0000256" key="10">
    <source>
        <dbReference type="ARBA" id="ARBA00029889"/>
    </source>
</evidence>
<dbReference type="EC" id="3.4.19.12" evidence="3"/>
<dbReference type="SUPFAM" id="SSF54236">
    <property type="entry name" value="Ubiquitin-like"/>
    <property type="match status" value="1"/>
</dbReference>
<accession>A0A6P7TYR9</accession>
<dbReference type="GO" id="GO:0061136">
    <property type="term" value="P:regulation of proteasomal protein catabolic process"/>
    <property type="evidence" value="ECO:0007669"/>
    <property type="project" value="TreeGrafter"/>
</dbReference>
<dbReference type="InterPro" id="IPR044635">
    <property type="entry name" value="UBP14-like"/>
</dbReference>
<evidence type="ECO:0000256" key="5">
    <source>
        <dbReference type="ARBA" id="ARBA00022670"/>
    </source>
</evidence>
<sequence length="172" mass="19421">MENVNVKWVSQVFNNITLDTDEPTIVFKAQLMTLTNVCVERQKLIIKGKLIEDDWEDIKVIDGQTIILLGQAGDVAPLNPCTVNSKSDSPAKIAPPSEEKSDFSASYLAFNKLRNRHHECLWAIPEIIEALSFNVGKLPMLPLIYKEVSLFCETKPKESNIYNQLLESNFVL</sequence>
<dbReference type="PANTHER" id="PTHR43982:SF1">
    <property type="entry name" value="UBIQUITIN CARBOXYL-TERMINAL HYDROLASE 14"/>
    <property type="match status" value="1"/>
</dbReference>
<keyword evidence="6" id="KW-0833">Ubl conjugation pathway</keyword>
<dbReference type="InterPro" id="IPR029071">
    <property type="entry name" value="Ubiquitin-like_domsf"/>
</dbReference>
<dbReference type="RefSeq" id="XP_029655080.1">
    <property type="nucleotide sequence ID" value="XM_029799220.1"/>
</dbReference>
<dbReference type="PANTHER" id="PTHR43982">
    <property type="entry name" value="UBIQUITIN CARBOXYL-TERMINAL HYDROLASE"/>
    <property type="match status" value="1"/>
</dbReference>
<dbReference type="GO" id="GO:0043161">
    <property type="term" value="P:proteasome-mediated ubiquitin-dependent protein catabolic process"/>
    <property type="evidence" value="ECO:0007669"/>
    <property type="project" value="InterPro"/>
</dbReference>
<evidence type="ECO:0000256" key="2">
    <source>
        <dbReference type="ARBA" id="ARBA00008739"/>
    </source>
</evidence>
<dbReference type="AlphaFoldDB" id="A0A6P7TYR9"/>
<keyword evidence="5" id="KW-0645">Protease</keyword>
<evidence type="ECO:0000313" key="14">
    <source>
        <dbReference type="RefSeq" id="XP_029655080.1"/>
    </source>
</evidence>
<dbReference type="KEGG" id="osn:115228690"/>
<protein>
    <recommendedName>
        <fullName evidence="4">Ubiquitin carboxyl-terminal hydrolase 14</fullName>
        <ecNumber evidence="3">3.4.19.12</ecNumber>
    </recommendedName>
    <alternativeName>
        <fullName evidence="9">Deubiquitinating enzyme 14</fullName>
    </alternativeName>
    <alternativeName>
        <fullName evidence="10">Ubiquitin thioesterase 14</fullName>
    </alternativeName>
    <alternativeName>
        <fullName evidence="11">Ubiquitin-specific-processing protease 14</fullName>
    </alternativeName>
</protein>
<evidence type="ECO:0000259" key="12">
    <source>
        <dbReference type="PROSITE" id="PS50053"/>
    </source>
</evidence>
<dbReference type="GO" id="GO:0070628">
    <property type="term" value="F:proteasome binding"/>
    <property type="evidence" value="ECO:0007669"/>
    <property type="project" value="TreeGrafter"/>
</dbReference>
<evidence type="ECO:0000256" key="3">
    <source>
        <dbReference type="ARBA" id="ARBA00012759"/>
    </source>
</evidence>